<dbReference type="EMBL" id="LKCN02000010">
    <property type="protein sequence ID" value="RCI11770.1"/>
    <property type="molecule type" value="Genomic_DNA"/>
</dbReference>
<organism evidence="1 2">
    <name type="scientific">Ophiocordyceps polyrhachis-furcata BCC 54312</name>
    <dbReference type="NCBI Taxonomy" id="1330021"/>
    <lineage>
        <taxon>Eukaryota</taxon>
        <taxon>Fungi</taxon>
        <taxon>Dikarya</taxon>
        <taxon>Ascomycota</taxon>
        <taxon>Pezizomycotina</taxon>
        <taxon>Sordariomycetes</taxon>
        <taxon>Hypocreomycetidae</taxon>
        <taxon>Hypocreales</taxon>
        <taxon>Ophiocordycipitaceae</taxon>
        <taxon>Ophiocordyceps</taxon>
    </lineage>
</organism>
<sequence>MLRRPKRKPLPPSSLFDGDKTLFLARDIPYNNYARAVTRIRSIAINIEAFCLKAYSNAKRAPLASKTRLRPNTLITDIYSVSSDIIKQRCVDSICLCYSVPRHFLKSCNLYPAYCLFILRIRFIDILMRYNVLVRASRRELIIYSADNLVIYSSAAR</sequence>
<evidence type="ECO:0000313" key="1">
    <source>
        <dbReference type="EMBL" id="RCI11770.1"/>
    </source>
</evidence>
<proteinExistence type="predicted"/>
<accession>A0A367LBG4</accession>
<evidence type="ECO:0000313" key="2">
    <source>
        <dbReference type="Proteomes" id="UP000253664"/>
    </source>
</evidence>
<dbReference type="AlphaFoldDB" id="A0A367LBG4"/>
<dbReference type="Proteomes" id="UP000253664">
    <property type="component" value="Unassembled WGS sequence"/>
</dbReference>
<keyword evidence="2" id="KW-1185">Reference proteome</keyword>
<reference evidence="1 2" key="1">
    <citation type="journal article" date="2015" name="BMC Genomics">
        <title>Insights from the genome of Ophiocordyceps polyrhachis-furcata to pathogenicity and host specificity in insect fungi.</title>
        <authorList>
            <person name="Wichadakul D."/>
            <person name="Kobmoo N."/>
            <person name="Ingsriswang S."/>
            <person name="Tangphatsornruang S."/>
            <person name="Chantasingh D."/>
            <person name="Luangsa-ard J.J."/>
            <person name="Eurwilaichitr L."/>
        </authorList>
    </citation>
    <scope>NUCLEOTIDE SEQUENCE [LARGE SCALE GENOMIC DNA]</scope>
    <source>
        <strain evidence="1 2">BCC 54312</strain>
    </source>
</reference>
<comment type="caution">
    <text evidence="1">The sequence shown here is derived from an EMBL/GenBank/DDBJ whole genome shotgun (WGS) entry which is preliminary data.</text>
</comment>
<gene>
    <name evidence="1" type="ORF">L249_7381</name>
</gene>
<name>A0A367LBG4_9HYPO</name>
<protein>
    <submittedName>
        <fullName evidence="1">Uncharacterized protein</fullName>
    </submittedName>
</protein>